<protein>
    <submittedName>
        <fullName evidence="1">Uncharacterized protein</fullName>
    </submittedName>
</protein>
<organism evidence="1 2">
    <name type="scientific">Coemansia spiralis</name>
    <dbReference type="NCBI Taxonomy" id="417178"/>
    <lineage>
        <taxon>Eukaryota</taxon>
        <taxon>Fungi</taxon>
        <taxon>Fungi incertae sedis</taxon>
        <taxon>Zoopagomycota</taxon>
        <taxon>Kickxellomycotina</taxon>
        <taxon>Kickxellomycetes</taxon>
        <taxon>Kickxellales</taxon>
        <taxon>Kickxellaceae</taxon>
        <taxon>Coemansia</taxon>
    </lineage>
</organism>
<gene>
    <name evidence="1" type="ORF">IWW39_005973</name>
</gene>
<evidence type="ECO:0000313" key="2">
    <source>
        <dbReference type="Proteomes" id="UP001151516"/>
    </source>
</evidence>
<comment type="caution">
    <text evidence="1">The sequence shown here is derived from an EMBL/GenBank/DDBJ whole genome shotgun (WGS) entry which is preliminary data.</text>
</comment>
<keyword evidence="2" id="KW-1185">Reference proteome</keyword>
<name>A0A9W8GDM4_9FUNG</name>
<reference evidence="1" key="1">
    <citation type="submission" date="2022-07" db="EMBL/GenBank/DDBJ databases">
        <title>Phylogenomic reconstructions and comparative analyses of Kickxellomycotina fungi.</title>
        <authorList>
            <person name="Reynolds N.K."/>
            <person name="Stajich J.E."/>
            <person name="Barry K."/>
            <person name="Grigoriev I.V."/>
            <person name="Crous P."/>
            <person name="Smith M.E."/>
        </authorList>
    </citation>
    <scope>NUCLEOTIDE SEQUENCE</scope>
    <source>
        <strain evidence="1">CBS 109367</strain>
    </source>
</reference>
<proteinExistence type="predicted"/>
<dbReference type="EMBL" id="JANBTX010000407">
    <property type="protein sequence ID" value="KAJ2682502.1"/>
    <property type="molecule type" value="Genomic_DNA"/>
</dbReference>
<dbReference type="AlphaFoldDB" id="A0A9W8GDM4"/>
<evidence type="ECO:0000313" key="1">
    <source>
        <dbReference type="EMBL" id="KAJ2682502.1"/>
    </source>
</evidence>
<sequence length="581" mass="64974">MAQPTPSPLQLLPLHVVKLIIVHVTGSSRLVYDGVYADSPEYKELLKPLLSVSHNFRVIALSYYWKTFEVNLTNEVLGNLPGYRPPFGAVEDACHRADYLGYPTNHLAKEVTVYWDGHAVFSGEASDKLSGVPYVNIVFPLARKATFVDVEDHTKYDKDIVADLASTDANICKFVQRIKHMAPSISEIQVELADHSGYPNLPNQSYSDLISQLYQLVSRIGYGYVFEREDPIRLRLGTTGNLTHISLRSGISGDNVDEFIRLAKKNAPTLQSLFIENEHKIGLDVLSLVQDADGRHTTYLHLTALSLCDYSSDKKLSRPTFLGATPFPGLRRLAVTLNNPFGDDTLFRGNAATLERLFYLLDVEGIAMLRKYKVFAPDSHPKLQAVQLCLPGNFRLESFTSPAETMRFLHNIGSGAAVREYTVYAKVDILSSFDSHASIQVLSLRNLPLKFATVVALVKSLPLLSDLHTGTPILGQMPDGITMDTLPEYVVSQYAPMGKRFCFWSIDNGYSLSDNNLETWVTCVLLLALACPNFDYAAPPNLTRKPFMEQMEKEIASGHFKPYAPRLRRLLFLGWNGNNEY</sequence>
<accession>A0A9W8GDM4</accession>
<dbReference type="Proteomes" id="UP001151516">
    <property type="component" value="Unassembled WGS sequence"/>
</dbReference>
<dbReference type="OrthoDB" id="5557493at2759"/>